<organism evidence="1 2">
    <name type="scientific">Opisthorchis viverrini</name>
    <name type="common">Southeast Asian liver fluke</name>
    <dbReference type="NCBI Taxonomy" id="6198"/>
    <lineage>
        <taxon>Eukaryota</taxon>
        <taxon>Metazoa</taxon>
        <taxon>Spiralia</taxon>
        <taxon>Lophotrochozoa</taxon>
        <taxon>Platyhelminthes</taxon>
        <taxon>Trematoda</taxon>
        <taxon>Digenea</taxon>
        <taxon>Opisthorchiida</taxon>
        <taxon>Opisthorchiata</taxon>
        <taxon>Opisthorchiidae</taxon>
        <taxon>Opisthorchis</taxon>
    </lineage>
</organism>
<evidence type="ECO:0000313" key="2">
    <source>
        <dbReference type="Proteomes" id="UP000054324"/>
    </source>
</evidence>
<dbReference type="KEGG" id="ovi:T265_08566"/>
<dbReference type="RefSeq" id="XP_009172675.1">
    <property type="nucleotide sequence ID" value="XM_009174411.1"/>
</dbReference>
<dbReference type="Proteomes" id="UP000054324">
    <property type="component" value="Unassembled WGS sequence"/>
</dbReference>
<sequence>MRPVTSDVHFLLEGYDASDGVVEDENDTPTNFSTKSTSRVGDLPSGPGYWCVKAKVRMVYKLVPGYKWSFLACSVCGPGAHAMWNAASTVLTTIRPIFLSGVPHKVDCCQILTNQNRDDAASRVIAATSEAMADEVQSRMCANNFQMTSIKTNRNKMTTDEGGFQSTHICKEVNILTLKFLFRPQGFCRKIHCASSRWRRDQEISVTLMIDQLARVVDRKRQPGRLKTNTVFIGVKRGSCSPRSSATFPSKEDGIQSFSPGCYPHLIQQDHQPDEF</sequence>
<accession>A0A075A7X9</accession>
<proteinExistence type="predicted"/>
<reference evidence="1 2" key="1">
    <citation type="submission" date="2013-11" db="EMBL/GenBank/DDBJ databases">
        <title>Opisthorchis viverrini - life in the bile duct.</title>
        <authorList>
            <person name="Young N.D."/>
            <person name="Nagarajan N."/>
            <person name="Lin S.J."/>
            <person name="Korhonen P.K."/>
            <person name="Jex A.R."/>
            <person name="Hall R.S."/>
            <person name="Safavi-Hemami H."/>
            <person name="Kaewkong W."/>
            <person name="Bertrand D."/>
            <person name="Gao S."/>
            <person name="Seet Q."/>
            <person name="Wongkham S."/>
            <person name="Teh B.T."/>
            <person name="Wongkham C."/>
            <person name="Intapan P.M."/>
            <person name="Maleewong W."/>
            <person name="Yang X."/>
            <person name="Hu M."/>
            <person name="Wang Z."/>
            <person name="Hofmann A."/>
            <person name="Sternberg P.W."/>
            <person name="Tan P."/>
            <person name="Wang J."/>
            <person name="Gasser R.B."/>
        </authorList>
    </citation>
    <scope>NUCLEOTIDE SEQUENCE [LARGE SCALE GENOMIC DNA]</scope>
</reference>
<keyword evidence="2" id="KW-1185">Reference proteome</keyword>
<gene>
    <name evidence="1" type="ORF">T265_08566</name>
</gene>
<dbReference type="EMBL" id="KL596844">
    <property type="protein sequence ID" value="KER23574.1"/>
    <property type="molecule type" value="Genomic_DNA"/>
</dbReference>
<evidence type="ECO:0000313" key="1">
    <source>
        <dbReference type="EMBL" id="KER23574.1"/>
    </source>
</evidence>
<dbReference type="GeneID" id="20322745"/>
<name>A0A075A7X9_OPIVI</name>
<protein>
    <submittedName>
        <fullName evidence="1">Uncharacterized protein</fullName>
    </submittedName>
</protein>
<dbReference type="AlphaFoldDB" id="A0A075A7X9"/>
<dbReference type="CTD" id="20322745"/>